<keyword evidence="2 9" id="KW-0812">Transmembrane</keyword>
<dbReference type="GO" id="GO:2000640">
    <property type="term" value="P:positive regulation of SREBP signaling pathway"/>
    <property type="evidence" value="ECO:0007669"/>
    <property type="project" value="InterPro"/>
</dbReference>
<evidence type="ECO:0000256" key="7">
    <source>
        <dbReference type="ARBA" id="ARBA00023461"/>
    </source>
</evidence>
<protein>
    <recommendedName>
        <fullName evidence="8">SREBP regulating gene protein</fullName>
    </recommendedName>
</protein>
<dbReference type="Pfam" id="PF10218">
    <property type="entry name" value="SPRING1"/>
    <property type="match status" value="1"/>
</dbReference>
<evidence type="ECO:0000256" key="4">
    <source>
        <dbReference type="ARBA" id="ARBA00023034"/>
    </source>
</evidence>
<keyword evidence="11" id="KW-1185">Reference proteome</keyword>
<dbReference type="InParanoid" id="B3S4J6"/>
<evidence type="ECO:0000313" key="11">
    <source>
        <dbReference type="Proteomes" id="UP000009022"/>
    </source>
</evidence>
<evidence type="ECO:0000313" key="10">
    <source>
        <dbReference type="EMBL" id="EDV22478.1"/>
    </source>
</evidence>
<dbReference type="PANTHER" id="PTHR13481">
    <property type="entry name" value="SREBP REGULATING GENE PROTEIN"/>
    <property type="match status" value="1"/>
</dbReference>
<dbReference type="OrthoDB" id="70142at2759"/>
<comment type="similarity">
    <text evidence="7">Belongs to the SPRING family.</text>
</comment>
<keyword evidence="5 9" id="KW-0472">Membrane</keyword>
<dbReference type="OMA" id="APWHKLE"/>
<dbReference type="GeneID" id="6756235"/>
<evidence type="ECO:0000256" key="6">
    <source>
        <dbReference type="ARBA" id="ARBA00023180"/>
    </source>
</evidence>
<dbReference type="RefSeq" id="XP_002115022.1">
    <property type="nucleotide sequence ID" value="XM_002114986.1"/>
</dbReference>
<comment type="subcellular location">
    <subcellularLocation>
        <location evidence="1">Golgi apparatus membrane</location>
        <topology evidence="1">Single-pass membrane protein</topology>
    </subcellularLocation>
</comment>
<reference evidence="10 11" key="1">
    <citation type="journal article" date="2008" name="Nature">
        <title>The Trichoplax genome and the nature of placozoans.</title>
        <authorList>
            <person name="Srivastava M."/>
            <person name="Begovic E."/>
            <person name="Chapman J."/>
            <person name="Putnam N.H."/>
            <person name="Hellsten U."/>
            <person name="Kawashima T."/>
            <person name="Kuo A."/>
            <person name="Mitros T."/>
            <person name="Salamov A."/>
            <person name="Carpenter M.L."/>
            <person name="Signorovitch A.Y."/>
            <person name="Moreno M.A."/>
            <person name="Kamm K."/>
            <person name="Grimwood J."/>
            <person name="Schmutz J."/>
            <person name="Shapiro H."/>
            <person name="Grigoriev I.V."/>
            <person name="Buss L.W."/>
            <person name="Schierwater B."/>
            <person name="Dellaporta S.L."/>
            <person name="Rokhsar D.S."/>
        </authorList>
    </citation>
    <scope>NUCLEOTIDE SEQUENCE [LARGE SCALE GENOMIC DNA]</scope>
    <source>
        <strain evidence="10 11">Grell-BS-1999</strain>
    </source>
</reference>
<dbReference type="Gene3D" id="1.10.472.80">
    <property type="entry name" value="Ypt/Rab-GAP domain of gyp1p, domain 3"/>
    <property type="match status" value="1"/>
</dbReference>
<dbReference type="InterPro" id="IPR019352">
    <property type="entry name" value="SPRING1"/>
</dbReference>
<evidence type="ECO:0000256" key="1">
    <source>
        <dbReference type="ARBA" id="ARBA00004194"/>
    </source>
</evidence>
<accession>B3S4J6</accession>
<keyword evidence="3 9" id="KW-1133">Transmembrane helix</keyword>
<sequence>MYSYLTRYARSCYRRRILFSFILLTFTALSLLFLPLRKDNRNQLNKYQKPSTIVTVPASNRFLRPSTFLPNEPHIRSLKGGLICNRSRLLNNGCCGKITFKRNFGSACHTCNSNRCCDQYEFCVSCCQYRKEALDLKEIIRNSPDGIQQLLTSAKTRFEFCLIQCRTSSRIFRAASDDLREILTEEAFHKIIQFAASDLLGFNFTHHVTSWQNYRGSTASCNVNSNRLETEHWLKKKLQTIFEKRRINLASPINGMQESEAFLNYTIRTCVNRINQYISSLSNQDMPMKRDITKFRVSDVVPPIILPVRTCVFSQESETMGSILANMIEIDFDFTKEVCNHLNGYLLPKSLRQKLLINVLLNESLLNENNYDVSPKTLLQKHQTAFKASIEREIKTFFDGSLIGSSIAGLLRQNISGVIAQSPAIRDNSTERRERILFEVLSIVYAHNKTYEPQYIYNLYPLIITYEDAYSSIDELTMFLALVFAVLWPYCFPIIAEIHEATERVLAKLFSEDKPLMSHISNIANMENIKDLPLELMSGELKINFNFDEICTDSLHNSSSQMSLFKYLIRKWMVEMFTGILNLPSVMFVLDQLLMNKFKAVVLEDVSLSLIMLLREDLMQCKGHAALLRTMIQKPCKLYTTDIQDAVAALRSGQPLFQSVINHLNRNAWLSYSEKSTELSLHAFQPFQLRRITLSLNISTAINMAKTDNYDDIVQSHAILSLRASAYVIFSILFDNEIIFSKRTKSQPTVEKYLENSQSIRLIWPISEIISFHDIQSQSGSREAHARMYIELKYQTDLDGDDKLLGYAIISMKKLQNDNPNLIRWSLESLTLKSDLISLDNHHNSNWQSSHSLASDKLSKSIKSCIIASVVSENLSEHLSLQMIDPNIWTPQLQSTETVHITELTSDLDFYIDSIRYLPDNATIIKVAYSLFTSSWEKINFVPADQSTSYPILTSSAKCPKFTYRYSFVSDNSDKDILCWERNAILLIRILTVDLHFGNVAVLGNGYLPIFTRIDDKTTLNFGGHQLVIYQNLPERNQSLTMENIARFCVKVPAASIVVRLTPHTKDYVSQPEYTSGYYKTEACYPTKSEIDVINHYLTTTTYSSTVADITKSLILKDKPVVRQAAHHLMRANHDRSTLSAQAVGNAVNQFRKKVSLARSAAVVSKGIYDDAVSNASTINDANSISTENLLPKQHISTEAKQEINMYIKSRFRTKDQLSYLDLSRSVLYEESVGLTVKLDRLYGMQSKGYLNVFCYTWMNKRSNDEGNCLLLSHKRDCWHKTASPLFIDSQHKFQPPYGHAVALVLMVYGVERFNYIPTTNTQSGTTIAQNDPDLDPKYIGWSILPLFSSNCVACSKYLLPLYDNYPQAALSISPTKTISSLLQTAIKQQKISVLPTASLEISLWDGHFSQDECYPLRVNNDFFQLGDADRLQSTILSDTFECGTLMEFFIESLPEKDKKPSEELLADAFRSFEVHLNEIMEKKLASSII</sequence>
<dbReference type="HOGENOM" id="CLU_249212_0_0_1"/>
<evidence type="ECO:0000256" key="5">
    <source>
        <dbReference type="ARBA" id="ARBA00023136"/>
    </source>
</evidence>
<evidence type="ECO:0000256" key="3">
    <source>
        <dbReference type="ARBA" id="ARBA00022989"/>
    </source>
</evidence>
<name>B3S4J6_TRIAD</name>
<gene>
    <name evidence="10" type="ORF">TRIADDRAFT_59109</name>
</gene>
<organism evidence="10 11">
    <name type="scientific">Trichoplax adhaerens</name>
    <name type="common">Trichoplax reptans</name>
    <dbReference type="NCBI Taxonomy" id="10228"/>
    <lineage>
        <taxon>Eukaryota</taxon>
        <taxon>Metazoa</taxon>
        <taxon>Placozoa</taxon>
        <taxon>Uniplacotomia</taxon>
        <taxon>Trichoplacea</taxon>
        <taxon>Trichoplacidae</taxon>
        <taxon>Trichoplax</taxon>
    </lineage>
</organism>
<dbReference type="eggNOG" id="KOG3136">
    <property type="taxonomic scope" value="Eukaryota"/>
</dbReference>
<feature type="transmembrane region" description="Helical" evidence="9">
    <location>
        <begin position="17"/>
        <end position="36"/>
    </location>
</feature>
<dbReference type="KEGG" id="tad:TRIADDRAFT_59109"/>
<evidence type="ECO:0000256" key="2">
    <source>
        <dbReference type="ARBA" id="ARBA00022692"/>
    </source>
</evidence>
<evidence type="ECO:0000256" key="9">
    <source>
        <dbReference type="SAM" id="Phobius"/>
    </source>
</evidence>
<dbReference type="GO" id="GO:0000139">
    <property type="term" value="C:Golgi membrane"/>
    <property type="evidence" value="ECO:0007669"/>
    <property type="project" value="UniProtKB-SubCell"/>
</dbReference>
<dbReference type="EMBL" id="DS985249">
    <property type="protein sequence ID" value="EDV22478.1"/>
    <property type="molecule type" value="Genomic_DNA"/>
</dbReference>
<dbReference type="CTD" id="6756235"/>
<dbReference type="PANTHER" id="PTHR13481:SF0">
    <property type="entry name" value="SREBP REGULATING GENE PROTEIN"/>
    <property type="match status" value="1"/>
</dbReference>
<keyword evidence="6" id="KW-0325">Glycoprotein</keyword>
<evidence type="ECO:0000256" key="8">
    <source>
        <dbReference type="ARBA" id="ARBA00023485"/>
    </source>
</evidence>
<keyword evidence="4" id="KW-0333">Golgi apparatus</keyword>
<dbReference type="Proteomes" id="UP000009022">
    <property type="component" value="Unassembled WGS sequence"/>
</dbReference>
<proteinExistence type="inferred from homology"/>